<dbReference type="InterPro" id="IPR000515">
    <property type="entry name" value="MetI-like"/>
</dbReference>
<dbReference type="Gene3D" id="1.10.3720.10">
    <property type="entry name" value="MetI-like"/>
    <property type="match status" value="1"/>
</dbReference>
<keyword evidence="5" id="KW-0571">Peptide transport</keyword>
<feature type="transmembrane region" description="Helical" evidence="9">
    <location>
        <begin position="191"/>
        <end position="216"/>
    </location>
</feature>
<evidence type="ECO:0000259" key="10">
    <source>
        <dbReference type="PROSITE" id="PS50928"/>
    </source>
</evidence>
<feature type="transmembrane region" description="Helical" evidence="9">
    <location>
        <begin position="112"/>
        <end position="144"/>
    </location>
</feature>
<evidence type="ECO:0000313" key="11">
    <source>
        <dbReference type="EMBL" id="MFC3706208.1"/>
    </source>
</evidence>
<dbReference type="Pfam" id="PF00528">
    <property type="entry name" value="BPD_transp_1"/>
    <property type="match status" value="1"/>
</dbReference>
<evidence type="ECO:0000256" key="9">
    <source>
        <dbReference type="RuleBase" id="RU363032"/>
    </source>
</evidence>
<dbReference type="RefSeq" id="WP_380098288.1">
    <property type="nucleotide sequence ID" value="NZ_JBHRYD010000015.1"/>
</dbReference>
<dbReference type="PANTHER" id="PTHR43386:SF1">
    <property type="entry name" value="D,D-DIPEPTIDE TRANSPORT SYSTEM PERMEASE PROTEIN DDPC-RELATED"/>
    <property type="match status" value="1"/>
</dbReference>
<feature type="transmembrane region" description="Helical" evidence="9">
    <location>
        <begin position="72"/>
        <end position="100"/>
    </location>
</feature>
<organism evidence="11 12">
    <name type="scientific">Devosia honganensis</name>
    <dbReference type="NCBI Taxonomy" id="1610527"/>
    <lineage>
        <taxon>Bacteria</taxon>
        <taxon>Pseudomonadati</taxon>
        <taxon>Pseudomonadota</taxon>
        <taxon>Alphaproteobacteria</taxon>
        <taxon>Hyphomicrobiales</taxon>
        <taxon>Devosiaceae</taxon>
        <taxon>Devosia</taxon>
    </lineage>
</organism>
<gene>
    <name evidence="11" type="ORF">ACFOOL_15755</name>
</gene>
<comment type="similarity">
    <text evidence="9">Belongs to the binding-protein-dependent transport system permease family.</text>
</comment>
<feature type="transmembrane region" description="Helical" evidence="9">
    <location>
        <begin position="9"/>
        <end position="30"/>
    </location>
</feature>
<dbReference type="Proteomes" id="UP001595613">
    <property type="component" value="Unassembled WGS sequence"/>
</dbReference>
<evidence type="ECO:0000256" key="1">
    <source>
        <dbReference type="ARBA" id="ARBA00004651"/>
    </source>
</evidence>
<feature type="domain" description="ABC transmembrane type-1" evidence="10">
    <location>
        <begin position="70"/>
        <end position="259"/>
    </location>
</feature>
<reference evidence="12" key="1">
    <citation type="journal article" date="2019" name="Int. J. Syst. Evol. Microbiol.">
        <title>The Global Catalogue of Microorganisms (GCM) 10K type strain sequencing project: providing services to taxonomists for standard genome sequencing and annotation.</title>
        <authorList>
            <consortium name="The Broad Institute Genomics Platform"/>
            <consortium name="The Broad Institute Genome Sequencing Center for Infectious Disease"/>
            <person name="Wu L."/>
            <person name="Ma J."/>
        </authorList>
    </citation>
    <scope>NUCLEOTIDE SEQUENCE [LARGE SCALE GENOMIC DNA]</scope>
    <source>
        <strain evidence="12">KCTC 42281</strain>
    </source>
</reference>
<keyword evidence="4 9" id="KW-0812">Transmembrane</keyword>
<dbReference type="Pfam" id="PF12911">
    <property type="entry name" value="OppC_N"/>
    <property type="match status" value="1"/>
</dbReference>
<dbReference type="PROSITE" id="PS50928">
    <property type="entry name" value="ABC_TM1"/>
    <property type="match status" value="1"/>
</dbReference>
<keyword evidence="8 9" id="KW-0472">Membrane</keyword>
<dbReference type="EMBL" id="JBHRYD010000015">
    <property type="protein sequence ID" value="MFC3706208.1"/>
    <property type="molecule type" value="Genomic_DNA"/>
</dbReference>
<accession>A0ABV7X499</accession>
<evidence type="ECO:0000256" key="3">
    <source>
        <dbReference type="ARBA" id="ARBA00022475"/>
    </source>
</evidence>
<evidence type="ECO:0000256" key="2">
    <source>
        <dbReference type="ARBA" id="ARBA00022448"/>
    </source>
</evidence>
<keyword evidence="12" id="KW-1185">Reference proteome</keyword>
<sequence length="294" mass="31590">MKRFYKNTYLVLGAVMVLLLVGLACFVPALSPYGVEQMDMPNRFALPGPQHWFGTDNFGRDLLTRLASGAQISLFISFGTVLVSSVLGIGVGMLAGYFGGWLDAVLMRFADIFLAFPAFILALAIIAVLGPGPVNLIVALAAVSWTQYARVSRAMTMTERHKDYILAVRSIGVSPLKILLVHILPNISGPLVVLATFGMGTAIVAESGMSFLGLGVQPPTPTWGWSLAYGLKYLRAEPWMSTAAGLAITFAVLAFNLLGDGIRDYLDPGQVTRKASRKAIKNAFQSTPSSRQTS</sequence>
<dbReference type="SUPFAM" id="SSF161098">
    <property type="entry name" value="MetI-like"/>
    <property type="match status" value="1"/>
</dbReference>
<name>A0ABV7X499_9HYPH</name>
<evidence type="ECO:0000256" key="7">
    <source>
        <dbReference type="ARBA" id="ARBA00022989"/>
    </source>
</evidence>
<dbReference type="CDD" id="cd06261">
    <property type="entry name" value="TM_PBP2"/>
    <property type="match status" value="1"/>
</dbReference>
<comment type="caution">
    <text evidence="11">The sequence shown here is derived from an EMBL/GenBank/DDBJ whole genome shotgun (WGS) entry which is preliminary data.</text>
</comment>
<evidence type="ECO:0000256" key="4">
    <source>
        <dbReference type="ARBA" id="ARBA00022692"/>
    </source>
</evidence>
<keyword evidence="7 9" id="KW-1133">Transmembrane helix</keyword>
<dbReference type="PROSITE" id="PS51257">
    <property type="entry name" value="PROKAR_LIPOPROTEIN"/>
    <property type="match status" value="1"/>
</dbReference>
<comment type="subcellular location">
    <subcellularLocation>
        <location evidence="1 9">Cell membrane</location>
        <topology evidence="1 9">Multi-pass membrane protein</topology>
    </subcellularLocation>
</comment>
<dbReference type="InterPro" id="IPR050366">
    <property type="entry name" value="BP-dependent_transpt_permease"/>
</dbReference>
<dbReference type="InterPro" id="IPR025966">
    <property type="entry name" value="OppC_N"/>
</dbReference>
<proteinExistence type="inferred from homology"/>
<evidence type="ECO:0000256" key="5">
    <source>
        <dbReference type="ARBA" id="ARBA00022856"/>
    </source>
</evidence>
<evidence type="ECO:0000313" key="12">
    <source>
        <dbReference type="Proteomes" id="UP001595613"/>
    </source>
</evidence>
<feature type="transmembrane region" description="Helical" evidence="9">
    <location>
        <begin position="164"/>
        <end position="184"/>
    </location>
</feature>
<dbReference type="PANTHER" id="PTHR43386">
    <property type="entry name" value="OLIGOPEPTIDE TRANSPORT SYSTEM PERMEASE PROTEIN APPC"/>
    <property type="match status" value="1"/>
</dbReference>
<protein>
    <submittedName>
        <fullName evidence="11">ABC transporter permease</fullName>
    </submittedName>
</protein>
<evidence type="ECO:0000256" key="8">
    <source>
        <dbReference type="ARBA" id="ARBA00023136"/>
    </source>
</evidence>
<keyword evidence="6" id="KW-0653">Protein transport</keyword>
<keyword evidence="2 9" id="KW-0813">Transport</keyword>
<evidence type="ECO:0000256" key="6">
    <source>
        <dbReference type="ARBA" id="ARBA00022927"/>
    </source>
</evidence>
<dbReference type="InterPro" id="IPR035906">
    <property type="entry name" value="MetI-like_sf"/>
</dbReference>
<feature type="transmembrane region" description="Helical" evidence="9">
    <location>
        <begin position="236"/>
        <end position="258"/>
    </location>
</feature>
<keyword evidence="3" id="KW-1003">Cell membrane</keyword>